<dbReference type="Pfam" id="PF00561">
    <property type="entry name" value="Abhydrolase_1"/>
    <property type="match status" value="1"/>
</dbReference>
<evidence type="ECO:0000259" key="6">
    <source>
        <dbReference type="Pfam" id="PF08386"/>
    </source>
</evidence>
<comment type="caution">
    <text evidence="7">The sequence shown here is derived from an EMBL/GenBank/DDBJ whole genome shotgun (WGS) entry which is preliminary data.</text>
</comment>
<keyword evidence="2" id="KW-0732">Signal</keyword>
<comment type="similarity">
    <text evidence="1">Belongs to the peptidase S33 family.</text>
</comment>
<dbReference type="InterPro" id="IPR013595">
    <property type="entry name" value="Pept_S33_TAP-like_C"/>
</dbReference>
<dbReference type="Pfam" id="PF08386">
    <property type="entry name" value="Abhydrolase_4"/>
    <property type="match status" value="1"/>
</dbReference>
<evidence type="ECO:0000259" key="5">
    <source>
        <dbReference type="Pfam" id="PF00561"/>
    </source>
</evidence>
<dbReference type="GO" id="GO:0016787">
    <property type="term" value="F:hydrolase activity"/>
    <property type="evidence" value="ECO:0007669"/>
    <property type="project" value="UniProtKB-KW"/>
</dbReference>
<dbReference type="InterPro" id="IPR000073">
    <property type="entry name" value="AB_hydrolase_1"/>
</dbReference>
<reference evidence="8" key="1">
    <citation type="journal article" date="2019" name="Int. J. Syst. Evol. Microbiol.">
        <title>The Global Catalogue of Microorganisms (GCM) 10K type strain sequencing project: providing services to taxonomists for standard genome sequencing and annotation.</title>
        <authorList>
            <consortium name="The Broad Institute Genomics Platform"/>
            <consortium name="The Broad Institute Genome Sequencing Center for Infectious Disease"/>
            <person name="Wu L."/>
            <person name="Ma J."/>
        </authorList>
    </citation>
    <scope>NUCLEOTIDE SEQUENCE [LARGE SCALE GENOMIC DNA]</scope>
    <source>
        <strain evidence="8">JCM 14309</strain>
    </source>
</reference>
<dbReference type="PANTHER" id="PTHR43248:SF29">
    <property type="entry name" value="TRIPEPTIDYL AMINOPEPTIDASE"/>
    <property type="match status" value="1"/>
</dbReference>
<evidence type="ECO:0000313" key="8">
    <source>
        <dbReference type="Proteomes" id="UP001500236"/>
    </source>
</evidence>
<dbReference type="EMBL" id="BAAAVT010000018">
    <property type="protein sequence ID" value="GAA3072530.1"/>
    <property type="molecule type" value="Genomic_DNA"/>
</dbReference>
<evidence type="ECO:0000256" key="1">
    <source>
        <dbReference type="ARBA" id="ARBA00010088"/>
    </source>
</evidence>
<dbReference type="SUPFAM" id="SSF53474">
    <property type="entry name" value="alpha/beta-Hydrolases"/>
    <property type="match status" value="1"/>
</dbReference>
<keyword evidence="8" id="KW-1185">Reference proteome</keyword>
<accession>A0ABP6M1V8</accession>
<dbReference type="PANTHER" id="PTHR43248">
    <property type="entry name" value="2-SUCCINYL-6-HYDROXY-2,4-CYCLOHEXADIENE-1-CARBOXYLATE SYNTHASE"/>
    <property type="match status" value="1"/>
</dbReference>
<proteinExistence type="inferred from homology"/>
<feature type="region of interest" description="Disordered" evidence="4">
    <location>
        <begin position="28"/>
        <end position="52"/>
    </location>
</feature>
<dbReference type="InterPro" id="IPR051601">
    <property type="entry name" value="Serine_prot/Carboxylest_S33"/>
</dbReference>
<dbReference type="RefSeq" id="WP_344681532.1">
    <property type="nucleotide sequence ID" value="NZ_BAAAVT010000018.1"/>
</dbReference>
<evidence type="ECO:0000256" key="2">
    <source>
        <dbReference type="ARBA" id="ARBA00022729"/>
    </source>
</evidence>
<name>A0ABP6M1V8_9MICC</name>
<protein>
    <submittedName>
        <fullName evidence="7">Alpha/beta hydrolase</fullName>
    </submittedName>
</protein>
<dbReference type="Gene3D" id="3.40.50.1820">
    <property type="entry name" value="alpha/beta hydrolase"/>
    <property type="match status" value="1"/>
</dbReference>
<sequence>METTAGPVLRHAAALGVAAMLLSGCVPLGGPPETQQPSPGDTAEDVGRGNATDPAYARFYDQELDWEDCERGARCADVEVPLDHAEPDGETLQLRIISSGTGGPDAPHLLINPGGPGSSGYDSVAEDLQYFFTPALLDDYDIVGFDPRGVHRSAPVECLTDEQMDENREQVAEGDEELDDEAAVEQAREDARWLGEQCLEQTGEVLGHVDTASAARDMDIIRAALGEERLNYLGFSYGTHLGVTYAEQHPASVGRFVLDGMMNTALSDHELSLDQAVGFEEALQGYAAWCVEQSDCPVDGEAEDVVDAVAGLFEDVAEEPSEGPDGRTISVSVLVSGFIQPMYFSGGWPMLNQALGSALDEEDFSSFQQWADLAAGREPDGSYGWKSQLAFRAIMCLDHPVSEDSETIEAEYEETVEAAPTFGPYLGHAGIACSEWPFEPVGEPREPQLDEVEEILFIGTTGDPATPVSWAEDMHAMAPTSSLLVYDGEGHLAYRPGNTCVTEIVDSYLLDGELFEGRQDC</sequence>
<evidence type="ECO:0000313" key="7">
    <source>
        <dbReference type="EMBL" id="GAA3072530.1"/>
    </source>
</evidence>
<evidence type="ECO:0000256" key="3">
    <source>
        <dbReference type="ARBA" id="ARBA00022801"/>
    </source>
</evidence>
<organism evidence="7 8">
    <name type="scientific">Nesterenkonia aethiopica</name>
    <dbReference type="NCBI Taxonomy" id="269144"/>
    <lineage>
        <taxon>Bacteria</taxon>
        <taxon>Bacillati</taxon>
        <taxon>Actinomycetota</taxon>
        <taxon>Actinomycetes</taxon>
        <taxon>Micrococcales</taxon>
        <taxon>Micrococcaceae</taxon>
        <taxon>Nesterenkonia</taxon>
    </lineage>
</organism>
<feature type="domain" description="Peptidase S33 tripeptidyl aminopeptidase-like C-terminal" evidence="6">
    <location>
        <begin position="420"/>
        <end position="515"/>
    </location>
</feature>
<gene>
    <name evidence="7" type="ORF">GCM10010529_25770</name>
</gene>
<dbReference type="Proteomes" id="UP001500236">
    <property type="component" value="Unassembled WGS sequence"/>
</dbReference>
<evidence type="ECO:0000256" key="4">
    <source>
        <dbReference type="SAM" id="MobiDB-lite"/>
    </source>
</evidence>
<dbReference type="InterPro" id="IPR029058">
    <property type="entry name" value="AB_hydrolase_fold"/>
</dbReference>
<feature type="domain" description="AB hydrolase-1" evidence="5">
    <location>
        <begin position="107"/>
        <end position="297"/>
    </location>
</feature>
<keyword evidence="3 7" id="KW-0378">Hydrolase</keyword>